<feature type="domain" description="MADS-box" evidence="7">
    <location>
        <begin position="1"/>
        <end position="50"/>
    </location>
</feature>
<evidence type="ECO:0000256" key="1">
    <source>
        <dbReference type="ARBA" id="ARBA00004123"/>
    </source>
</evidence>
<dbReference type="SUPFAM" id="SSF55455">
    <property type="entry name" value="SRF-like"/>
    <property type="match status" value="1"/>
</dbReference>
<evidence type="ECO:0000256" key="3">
    <source>
        <dbReference type="ARBA" id="ARBA00023125"/>
    </source>
</evidence>
<dbReference type="EMBL" id="CACVBM020001274">
    <property type="protein sequence ID" value="CAA7043015.1"/>
    <property type="molecule type" value="Genomic_DNA"/>
</dbReference>
<keyword evidence="2" id="KW-0805">Transcription regulation</keyword>
<evidence type="ECO:0000313" key="8">
    <source>
        <dbReference type="EMBL" id="CAA7043015.1"/>
    </source>
</evidence>
<name>A0A6D2JHM5_9BRAS</name>
<protein>
    <recommendedName>
        <fullName evidence="7">MADS-box domain-containing protein</fullName>
    </recommendedName>
</protein>
<dbReference type="GO" id="GO:0005634">
    <property type="term" value="C:nucleus"/>
    <property type="evidence" value="ECO:0007669"/>
    <property type="project" value="UniProtKB-SubCell"/>
</dbReference>
<dbReference type="InterPro" id="IPR033897">
    <property type="entry name" value="SRF-like_MADS-box"/>
</dbReference>
<proteinExistence type="predicted"/>
<dbReference type="AlphaFoldDB" id="A0A6D2JHM5"/>
<feature type="compositionally biased region" description="Polar residues" evidence="6">
    <location>
        <begin position="287"/>
        <end position="296"/>
    </location>
</feature>
<feature type="compositionally biased region" description="Polar residues" evidence="6">
    <location>
        <begin position="252"/>
        <end position="268"/>
    </location>
</feature>
<dbReference type="GO" id="GO:0000981">
    <property type="term" value="F:DNA-binding transcription factor activity, RNA polymerase II-specific"/>
    <property type="evidence" value="ECO:0007669"/>
    <property type="project" value="InterPro"/>
</dbReference>
<dbReference type="SMART" id="SM00432">
    <property type="entry name" value="MADS"/>
    <property type="match status" value="1"/>
</dbReference>
<keyword evidence="3" id="KW-0238">DNA-binding</keyword>
<comment type="subcellular location">
    <subcellularLocation>
        <location evidence="1">Nucleus</location>
    </subcellularLocation>
</comment>
<dbReference type="CDD" id="cd00266">
    <property type="entry name" value="MADS_SRF_like"/>
    <property type="match status" value="1"/>
</dbReference>
<evidence type="ECO:0000256" key="6">
    <source>
        <dbReference type="SAM" id="MobiDB-lite"/>
    </source>
</evidence>
<evidence type="ECO:0000256" key="2">
    <source>
        <dbReference type="ARBA" id="ARBA00023015"/>
    </source>
</evidence>
<dbReference type="Pfam" id="PF00319">
    <property type="entry name" value="SRF-TF"/>
    <property type="match status" value="1"/>
</dbReference>
<accession>A0A6D2JHM5</accession>
<evidence type="ECO:0000259" key="7">
    <source>
        <dbReference type="PROSITE" id="PS50066"/>
    </source>
</evidence>
<organism evidence="8 9">
    <name type="scientific">Microthlaspi erraticum</name>
    <dbReference type="NCBI Taxonomy" id="1685480"/>
    <lineage>
        <taxon>Eukaryota</taxon>
        <taxon>Viridiplantae</taxon>
        <taxon>Streptophyta</taxon>
        <taxon>Embryophyta</taxon>
        <taxon>Tracheophyta</taxon>
        <taxon>Spermatophyta</taxon>
        <taxon>Magnoliopsida</taxon>
        <taxon>eudicotyledons</taxon>
        <taxon>Gunneridae</taxon>
        <taxon>Pentapetalae</taxon>
        <taxon>rosids</taxon>
        <taxon>malvids</taxon>
        <taxon>Brassicales</taxon>
        <taxon>Brassicaceae</taxon>
        <taxon>Coluteocarpeae</taxon>
        <taxon>Microthlaspi</taxon>
    </lineage>
</organism>
<keyword evidence="4" id="KW-0804">Transcription</keyword>
<reference evidence="8" key="1">
    <citation type="submission" date="2020-01" db="EMBL/GenBank/DDBJ databases">
        <authorList>
            <person name="Mishra B."/>
        </authorList>
    </citation>
    <scope>NUCLEOTIDE SEQUENCE [LARGE SCALE GENOMIC DNA]</scope>
</reference>
<comment type="caution">
    <text evidence="8">The sequence shown here is derived from an EMBL/GenBank/DDBJ whole genome shotgun (WGS) entry which is preliminary data.</text>
</comment>
<sequence length="322" mass="36444">MGRKLMNLNLVDSKLRAIMLKRKRLNLMKKANELTVLCGLKACLIIFSPNEAEPTVWPSPEVARGLLADFFALPEIQQKSKEMNLESYLRNKINKMEEKLRITLEHENNFLMSQVHGRLEDLNMDEIHRLMSFTKEKMVALKRRLDPPVSPVDVQSKEVRTTTYGAGRGFSFGDILRNTQTYHLFDKWVPLDEPLELSPQIQQQIRREMVSNNTNPCALSFLSYRGGCFPYVGSSSNGNSTMEMEPLWTVPPLQNQHDMSNDPITDVSQPREDPFDLMNRELGVSGEGSSNNTMTTDDGLRQDPPPPNGTSAEEEGNVSTAT</sequence>
<gene>
    <name evidence="8" type="ORF">MERR_LOCUS30250</name>
</gene>
<dbReference type="Gene3D" id="3.40.1810.10">
    <property type="entry name" value="Transcription factor, MADS-box"/>
    <property type="match status" value="1"/>
</dbReference>
<feature type="region of interest" description="Disordered" evidence="6">
    <location>
        <begin position="252"/>
        <end position="322"/>
    </location>
</feature>
<dbReference type="GO" id="GO:0000987">
    <property type="term" value="F:cis-regulatory region sequence-specific DNA binding"/>
    <property type="evidence" value="ECO:0007669"/>
    <property type="project" value="InterPro"/>
</dbReference>
<dbReference type="PROSITE" id="PS50066">
    <property type="entry name" value="MADS_BOX_2"/>
    <property type="match status" value="1"/>
</dbReference>
<evidence type="ECO:0000313" key="9">
    <source>
        <dbReference type="Proteomes" id="UP000467841"/>
    </source>
</evidence>
<dbReference type="Proteomes" id="UP000467841">
    <property type="component" value="Unassembled WGS sequence"/>
</dbReference>
<dbReference type="InterPro" id="IPR002100">
    <property type="entry name" value="TF_MADSbox"/>
</dbReference>
<evidence type="ECO:0000256" key="4">
    <source>
        <dbReference type="ARBA" id="ARBA00023163"/>
    </source>
</evidence>
<keyword evidence="5" id="KW-0539">Nucleus</keyword>
<dbReference type="GO" id="GO:0045944">
    <property type="term" value="P:positive regulation of transcription by RNA polymerase II"/>
    <property type="evidence" value="ECO:0007669"/>
    <property type="project" value="InterPro"/>
</dbReference>
<dbReference type="InterPro" id="IPR036879">
    <property type="entry name" value="TF_MADSbox_sf"/>
</dbReference>
<keyword evidence="9" id="KW-1185">Reference proteome</keyword>
<dbReference type="GO" id="GO:0046983">
    <property type="term" value="F:protein dimerization activity"/>
    <property type="evidence" value="ECO:0007669"/>
    <property type="project" value="InterPro"/>
</dbReference>
<evidence type="ECO:0000256" key="5">
    <source>
        <dbReference type="ARBA" id="ARBA00023242"/>
    </source>
</evidence>